<sequence>MAEAAVRIAHLEEAVTKVKHDELLTQVFFRLNEMDDLLEATAHGASAHAELRTQSFSLMHQDKDLIRERVGRLHQHAQHLLHEMRTQMEAAKQTLNNATSQASALSAAAARAAGALHIPAAQEAHERATARLQEVDEHRKKTRIEAVESVLQYIDSRSHDAHAELTFDEYQIVLNALIDGTEPPPAPSHPPGVASIKVTPHDHEGVAYPHEEAMQTKTPALVMKEALTKDQADIAALQAAFERRAKGGVDYEAMAASDPRLHAAKQVASRREAARKEFEQRFFAVYDGGIGHTQPGIFSSTLSKALDSLPQHCLSTITALMSKMMSAKSM</sequence>
<keyword evidence="1" id="KW-0175">Coiled coil</keyword>
<reference evidence="2 3" key="1">
    <citation type="submission" date="2020-02" db="EMBL/GenBank/DDBJ databases">
        <title>Draft genome sequence of Haematococcus lacustris strain NIES-144.</title>
        <authorList>
            <person name="Morimoto D."/>
            <person name="Nakagawa S."/>
            <person name="Yoshida T."/>
            <person name="Sawayama S."/>
        </authorList>
    </citation>
    <scope>NUCLEOTIDE SEQUENCE [LARGE SCALE GENOMIC DNA]</scope>
    <source>
        <strain evidence="2 3">NIES-144</strain>
    </source>
</reference>
<accession>A0A699Z8V6</accession>
<dbReference type="AlphaFoldDB" id="A0A699Z8V6"/>
<comment type="caution">
    <text evidence="2">The sequence shown here is derived from an EMBL/GenBank/DDBJ whole genome shotgun (WGS) entry which is preliminary data.</text>
</comment>
<proteinExistence type="predicted"/>
<evidence type="ECO:0000313" key="3">
    <source>
        <dbReference type="Proteomes" id="UP000485058"/>
    </source>
</evidence>
<organism evidence="2 3">
    <name type="scientific">Haematococcus lacustris</name>
    <name type="common">Green alga</name>
    <name type="synonym">Haematococcus pluvialis</name>
    <dbReference type="NCBI Taxonomy" id="44745"/>
    <lineage>
        <taxon>Eukaryota</taxon>
        <taxon>Viridiplantae</taxon>
        <taxon>Chlorophyta</taxon>
        <taxon>core chlorophytes</taxon>
        <taxon>Chlorophyceae</taxon>
        <taxon>CS clade</taxon>
        <taxon>Chlamydomonadales</taxon>
        <taxon>Haematococcaceae</taxon>
        <taxon>Haematococcus</taxon>
    </lineage>
</organism>
<evidence type="ECO:0000313" key="2">
    <source>
        <dbReference type="EMBL" id="GFH15636.1"/>
    </source>
</evidence>
<evidence type="ECO:0000256" key="1">
    <source>
        <dbReference type="SAM" id="Coils"/>
    </source>
</evidence>
<dbReference type="Proteomes" id="UP000485058">
    <property type="component" value="Unassembled WGS sequence"/>
</dbReference>
<feature type="coiled-coil region" evidence="1">
    <location>
        <begin position="81"/>
        <end position="108"/>
    </location>
</feature>
<name>A0A699Z8V6_HAELA</name>
<keyword evidence="3" id="KW-1185">Reference proteome</keyword>
<dbReference type="EMBL" id="BLLF01000877">
    <property type="protein sequence ID" value="GFH15636.1"/>
    <property type="molecule type" value="Genomic_DNA"/>
</dbReference>
<gene>
    <name evidence="2" type="ORF">HaLaN_11894</name>
</gene>
<protein>
    <submittedName>
        <fullName evidence="2">Uncharacterized protein</fullName>
    </submittedName>
</protein>